<dbReference type="AlphaFoldDB" id="A0A2I0JA94"/>
<dbReference type="EMBL" id="PGOL01001879">
    <property type="protein sequence ID" value="PKI53167.1"/>
    <property type="molecule type" value="Genomic_DNA"/>
</dbReference>
<comment type="caution">
    <text evidence="2">The sequence shown here is derived from an EMBL/GenBank/DDBJ whole genome shotgun (WGS) entry which is preliminary data.</text>
</comment>
<protein>
    <recommendedName>
        <fullName evidence="4">Reverse transcriptase Ty1/copia-type domain-containing protein</fullName>
    </recommendedName>
</protein>
<feature type="compositionally biased region" description="Polar residues" evidence="1">
    <location>
        <begin position="52"/>
        <end position="63"/>
    </location>
</feature>
<sequence length="172" mass="19763">MRRVAAGPRARQAVHSGPEDVWHRRLGHPSGQQRIERNSKLPGQQPPGLSPKPTSQHETTTTDGPRLHESSPVQTGEIQLRRRQRAFLAAIDSDSEPQSYREAAHDSRWREAMSEEIRALESNKTWKIERLPPGKQPIGCKWVYKVKRRAYGSIERYEARLVAKRFTRVDRG</sequence>
<evidence type="ECO:0000256" key="1">
    <source>
        <dbReference type="SAM" id="MobiDB-lite"/>
    </source>
</evidence>
<evidence type="ECO:0000313" key="3">
    <source>
        <dbReference type="Proteomes" id="UP000233551"/>
    </source>
</evidence>
<accession>A0A2I0JA94</accession>
<keyword evidence="3" id="KW-1185">Reference proteome</keyword>
<dbReference type="STRING" id="22663.A0A2I0JA94"/>
<proteinExistence type="predicted"/>
<gene>
    <name evidence="2" type="ORF">CRG98_026472</name>
</gene>
<organism evidence="2 3">
    <name type="scientific">Punica granatum</name>
    <name type="common">Pomegranate</name>
    <dbReference type="NCBI Taxonomy" id="22663"/>
    <lineage>
        <taxon>Eukaryota</taxon>
        <taxon>Viridiplantae</taxon>
        <taxon>Streptophyta</taxon>
        <taxon>Embryophyta</taxon>
        <taxon>Tracheophyta</taxon>
        <taxon>Spermatophyta</taxon>
        <taxon>Magnoliopsida</taxon>
        <taxon>eudicotyledons</taxon>
        <taxon>Gunneridae</taxon>
        <taxon>Pentapetalae</taxon>
        <taxon>rosids</taxon>
        <taxon>malvids</taxon>
        <taxon>Myrtales</taxon>
        <taxon>Lythraceae</taxon>
        <taxon>Punica</taxon>
    </lineage>
</organism>
<feature type="region of interest" description="Disordered" evidence="1">
    <location>
        <begin position="1"/>
        <end position="109"/>
    </location>
</feature>
<reference evidence="2 3" key="1">
    <citation type="submission" date="2017-11" db="EMBL/GenBank/DDBJ databases">
        <title>De-novo sequencing of pomegranate (Punica granatum L.) genome.</title>
        <authorList>
            <person name="Akparov Z."/>
            <person name="Amiraslanov A."/>
            <person name="Hajiyeva S."/>
            <person name="Abbasov M."/>
            <person name="Kaur K."/>
            <person name="Hamwieh A."/>
            <person name="Solovyev V."/>
            <person name="Salamov A."/>
            <person name="Braich B."/>
            <person name="Kosarev P."/>
            <person name="Mahmoud A."/>
            <person name="Hajiyev E."/>
            <person name="Babayeva S."/>
            <person name="Izzatullayeva V."/>
            <person name="Mammadov A."/>
            <person name="Mammadov A."/>
            <person name="Sharifova S."/>
            <person name="Ojaghi J."/>
            <person name="Eynullazada K."/>
            <person name="Bayramov B."/>
            <person name="Abdulazimova A."/>
            <person name="Shahmuradov I."/>
        </authorList>
    </citation>
    <scope>NUCLEOTIDE SEQUENCE [LARGE SCALE GENOMIC DNA]</scope>
    <source>
        <strain evidence="3">cv. AG2017</strain>
        <tissue evidence="2">Leaf</tissue>
    </source>
</reference>
<dbReference type="Proteomes" id="UP000233551">
    <property type="component" value="Unassembled WGS sequence"/>
</dbReference>
<evidence type="ECO:0008006" key="4">
    <source>
        <dbReference type="Google" id="ProtNLM"/>
    </source>
</evidence>
<name>A0A2I0JA94_PUNGR</name>
<evidence type="ECO:0000313" key="2">
    <source>
        <dbReference type="EMBL" id="PKI53167.1"/>
    </source>
</evidence>